<protein>
    <submittedName>
        <fullName evidence="1">Uncharacterized protein</fullName>
    </submittedName>
</protein>
<keyword evidence="1" id="KW-0614">Plasmid</keyword>
<gene>
    <name evidence="1" type="ORF">JFP838_pA0231</name>
</gene>
<dbReference type="PATRIC" id="fig|1502.177.peg.3439"/>
<sequence>MGIVEVFNQKVGTKFKIIDNLGKKEIVTLGYKCLLNSDGKIIRLIEGYVKADYEIIK</sequence>
<reference evidence="1 2" key="1">
    <citation type="journal article" date="2016" name="PLoS ONE">
        <title>Plasmid Characterization and Chromosome Analysis of Two netF+ Clostridium perfringens Isolates Associated with Foal and Canine Necrotizing Enteritis.</title>
        <authorList>
            <person name="Mehdizadeh Gohari I."/>
            <person name="Kropinski A.M."/>
            <person name="Weese S.J."/>
            <person name="Parreira V.R."/>
            <person name="Whitehead A.E."/>
            <person name="Boerlin P."/>
            <person name="Prescott J.F."/>
        </authorList>
    </citation>
    <scope>NUCLEOTIDE SEQUENCE [LARGE SCALE GENOMIC DNA]</scope>
    <source>
        <strain evidence="1 2">JP838</strain>
        <plasmid evidence="2">Plasmid pJFP838A</plasmid>
    </source>
</reference>
<geneLocation type="plasmid" evidence="1 2">
    <name>pJFP838A</name>
</geneLocation>
<organism evidence="1 2">
    <name type="scientific">Clostridium perfringens</name>
    <dbReference type="NCBI Taxonomy" id="1502"/>
    <lineage>
        <taxon>Bacteria</taxon>
        <taxon>Bacillati</taxon>
        <taxon>Bacillota</taxon>
        <taxon>Clostridia</taxon>
        <taxon>Eubacteriales</taxon>
        <taxon>Clostridiaceae</taxon>
        <taxon>Clostridium</taxon>
    </lineage>
</organism>
<name>A0A140GRI8_CLOPF</name>
<dbReference type="EMBL" id="CP013615">
    <property type="protein sequence ID" value="AMN31147.1"/>
    <property type="molecule type" value="Genomic_DNA"/>
</dbReference>
<evidence type="ECO:0000313" key="2">
    <source>
        <dbReference type="Proteomes" id="UP000070260"/>
    </source>
</evidence>
<proteinExistence type="predicted"/>
<evidence type="ECO:0000313" key="1">
    <source>
        <dbReference type="EMBL" id="AMN31147.1"/>
    </source>
</evidence>
<dbReference type="AlphaFoldDB" id="A0A140GRI8"/>
<dbReference type="Proteomes" id="UP000070260">
    <property type="component" value="Plasmid pJFP838A"/>
</dbReference>
<dbReference type="RefSeq" id="WP_162485268.1">
    <property type="nucleotide sequence ID" value="NZ_CATNZX010000001.1"/>
</dbReference>
<accession>A0A140GRI8</accession>